<dbReference type="PROSITE" id="PS00198">
    <property type="entry name" value="4FE4S_FER_1"/>
    <property type="match status" value="1"/>
</dbReference>
<keyword evidence="1" id="KW-0004">4Fe-4S</keyword>
<evidence type="ECO:0000256" key="2">
    <source>
        <dbReference type="ARBA" id="ARBA00022723"/>
    </source>
</evidence>
<evidence type="ECO:0000256" key="4">
    <source>
        <dbReference type="ARBA" id="ARBA00023014"/>
    </source>
</evidence>
<proteinExistence type="predicted"/>
<dbReference type="AlphaFoldDB" id="A0A5K7YN54"/>
<dbReference type="GO" id="GO:0051539">
    <property type="term" value="F:4 iron, 4 sulfur cluster binding"/>
    <property type="evidence" value="ECO:0007669"/>
    <property type="project" value="UniProtKB-KW"/>
</dbReference>
<dbReference type="OrthoDB" id="5289041at2"/>
<dbReference type="InterPro" id="IPR024185">
    <property type="entry name" value="FTHF_cligase-like_sf"/>
</dbReference>
<gene>
    <name evidence="6" type="primary">ykgF</name>
    <name evidence="6" type="ORF">DSCA_45660</name>
</gene>
<dbReference type="InterPro" id="IPR017896">
    <property type="entry name" value="4Fe4S_Fe-S-bd"/>
</dbReference>
<dbReference type="InterPro" id="IPR003741">
    <property type="entry name" value="LUD_dom"/>
</dbReference>
<dbReference type="SUPFAM" id="SSF54862">
    <property type="entry name" value="4Fe-4S ferredoxins"/>
    <property type="match status" value="1"/>
</dbReference>
<organism evidence="6 7">
    <name type="scientific">Desulfosarcina alkanivorans</name>
    <dbReference type="NCBI Taxonomy" id="571177"/>
    <lineage>
        <taxon>Bacteria</taxon>
        <taxon>Pseudomonadati</taxon>
        <taxon>Thermodesulfobacteriota</taxon>
        <taxon>Desulfobacteria</taxon>
        <taxon>Desulfobacterales</taxon>
        <taxon>Desulfosarcinaceae</taxon>
        <taxon>Desulfosarcina</taxon>
    </lineage>
</organism>
<feature type="domain" description="4Fe-4S ferredoxin-type" evidence="5">
    <location>
        <begin position="295"/>
        <end position="330"/>
    </location>
</feature>
<evidence type="ECO:0000256" key="1">
    <source>
        <dbReference type="ARBA" id="ARBA00022485"/>
    </source>
</evidence>
<keyword evidence="4" id="KW-0411">Iron-sulfur</keyword>
<protein>
    <submittedName>
        <fullName evidence="6">Iron-sulfur cluster-binding protein</fullName>
    </submittedName>
</protein>
<name>A0A5K7YN54_9BACT</name>
<dbReference type="PANTHER" id="PTHR47153:SF2">
    <property type="entry name" value="LACTATE UTILIZATION PROTEIN B"/>
    <property type="match status" value="1"/>
</dbReference>
<keyword evidence="2" id="KW-0479">Metal-binding</keyword>
<sequence length="478" mass="51810">MKPRPYPVSAQAAIKDPVLQAALANLQQRLGQGAAAGYQRFPEGPELRLKGHDIRLNAIDNLDILLEALADKIGQNGGHVHFAPDAQAAVDHCIAIARRHDVSMAVKGKSMLTEEIGLNPALEAAGIETVETDLGEYIVQLAGEAPSHIIAPAIHKSREAVGRLFRDKLGIPYTDDPPTLTLAARRALRKKFLQADMGISGCNLACAQTGHITTLSNEGNIRMATTLPRVHVAFMGMERIVADLADHDVLLRLLSMGAAAQDMAGYVSYIGGPAEKGRTDGPDAFHLIIVDNGRSRILADPDFREVLCCIRCGACLNMCPVYGKIGGHAYASAYSGPVGAVVTPLLTGINRASDLCLGESLCGACMPACPVNIDLPRMLLLLRAKLAEGDASWDVRVRSRAEQAAFTAWSYLIRNRFVYDLFLKGAAIGQRLLPGTPSMIRRLPFAGRGWTHGRDLKRLAARSFIQRYRNENERRSMK</sequence>
<evidence type="ECO:0000259" key="5">
    <source>
        <dbReference type="PROSITE" id="PS51379"/>
    </source>
</evidence>
<reference evidence="6 7" key="1">
    <citation type="submission" date="2019-11" db="EMBL/GenBank/DDBJ databases">
        <title>Comparative genomics of hydrocarbon-degrading Desulfosarcina strains.</title>
        <authorList>
            <person name="Watanabe M."/>
            <person name="Kojima H."/>
            <person name="Fukui M."/>
        </authorList>
    </citation>
    <scope>NUCLEOTIDE SEQUENCE [LARGE SCALE GENOMIC DNA]</scope>
    <source>
        <strain evidence="6 7">PL12</strain>
    </source>
</reference>
<dbReference type="InterPro" id="IPR017900">
    <property type="entry name" value="4Fe4S_Fe_S_CS"/>
</dbReference>
<dbReference type="PROSITE" id="PS51379">
    <property type="entry name" value="4FE4S_FER_2"/>
    <property type="match status" value="1"/>
</dbReference>
<dbReference type="KEGG" id="dalk:DSCA_45660"/>
<keyword evidence="7" id="KW-1185">Reference proteome</keyword>
<dbReference type="InterPro" id="IPR037171">
    <property type="entry name" value="NagB/RpiA_transferase-like"/>
</dbReference>
<dbReference type="SUPFAM" id="SSF100950">
    <property type="entry name" value="NagB/RpiA/CoA transferase-like"/>
    <property type="match status" value="1"/>
</dbReference>
<evidence type="ECO:0000256" key="3">
    <source>
        <dbReference type="ARBA" id="ARBA00023004"/>
    </source>
</evidence>
<accession>A0A5K7YN54</accession>
<keyword evidence="3" id="KW-0408">Iron</keyword>
<evidence type="ECO:0000313" key="7">
    <source>
        <dbReference type="Proteomes" id="UP000427906"/>
    </source>
</evidence>
<dbReference type="InterPro" id="IPR004452">
    <property type="entry name" value="LutB/LldF"/>
</dbReference>
<dbReference type="Gene3D" id="3.40.50.10420">
    <property type="entry name" value="NagB/RpiA/CoA transferase-like"/>
    <property type="match status" value="1"/>
</dbReference>
<dbReference type="RefSeq" id="WP_155318572.1">
    <property type="nucleotide sequence ID" value="NZ_AP021874.1"/>
</dbReference>
<dbReference type="Proteomes" id="UP000427906">
    <property type="component" value="Chromosome"/>
</dbReference>
<dbReference type="GO" id="GO:0006089">
    <property type="term" value="P:lactate metabolic process"/>
    <property type="evidence" value="ECO:0007669"/>
    <property type="project" value="InterPro"/>
</dbReference>
<dbReference type="GO" id="GO:0046872">
    <property type="term" value="F:metal ion binding"/>
    <property type="evidence" value="ECO:0007669"/>
    <property type="project" value="UniProtKB-KW"/>
</dbReference>
<dbReference type="PANTHER" id="PTHR47153">
    <property type="entry name" value="LACTATE UTILIZATION PROTEIN B"/>
    <property type="match status" value="1"/>
</dbReference>
<dbReference type="EMBL" id="AP021874">
    <property type="protein sequence ID" value="BBO70636.1"/>
    <property type="molecule type" value="Genomic_DNA"/>
</dbReference>
<evidence type="ECO:0000313" key="6">
    <source>
        <dbReference type="EMBL" id="BBO70636.1"/>
    </source>
</evidence>
<dbReference type="NCBIfam" id="TIGR00273">
    <property type="entry name" value="LutB/LldF family L-lactate oxidation iron-sulfur protein"/>
    <property type="match status" value="1"/>
</dbReference>
<dbReference type="Pfam" id="PF13183">
    <property type="entry name" value="Fer4_8"/>
    <property type="match status" value="1"/>
</dbReference>
<dbReference type="Pfam" id="PF02589">
    <property type="entry name" value="LUD_dom"/>
    <property type="match status" value="1"/>
</dbReference>